<evidence type="ECO:0000256" key="11">
    <source>
        <dbReference type="ARBA" id="ARBA00023242"/>
    </source>
</evidence>
<dbReference type="InterPro" id="IPR007080">
    <property type="entry name" value="RNA_pol_Rpb1_1"/>
</dbReference>
<dbReference type="Gene3D" id="1.10.357.120">
    <property type="match status" value="1"/>
</dbReference>
<dbReference type="FunFam" id="1.10.274.100:FF:000006">
    <property type="entry name" value="DNA-directed RNA polymerase subunit"/>
    <property type="match status" value="1"/>
</dbReference>
<dbReference type="Proteomes" id="UP001217417">
    <property type="component" value="Unassembled WGS sequence"/>
</dbReference>
<dbReference type="InterPro" id="IPR007083">
    <property type="entry name" value="RNA_pol_Rpb1_4"/>
</dbReference>
<evidence type="ECO:0000256" key="6">
    <source>
        <dbReference type="ARBA" id="ARBA00022695"/>
    </source>
</evidence>
<dbReference type="Gene3D" id="1.10.150.390">
    <property type="match status" value="1"/>
</dbReference>
<keyword evidence="18" id="KW-1185">Reference proteome</keyword>
<evidence type="ECO:0000256" key="12">
    <source>
        <dbReference type="ARBA" id="ARBA00048552"/>
    </source>
</evidence>
<dbReference type="EC" id="2.7.7.6" evidence="14"/>
<dbReference type="FunFam" id="3.30.1490.180:FF:000003">
    <property type="entry name" value="DNA-directed RNA polymerase subunit"/>
    <property type="match status" value="1"/>
</dbReference>
<keyword evidence="8" id="KW-0862">Zinc</keyword>
<dbReference type="FunFam" id="1.10.150.390:FF:000005">
    <property type="entry name" value="DNA-directed RNA polymerase subunit"/>
    <property type="match status" value="1"/>
</dbReference>
<sequence>MNISKPVGSEITEVEFGYFTARDIRNLSVKQITHPQVFDSLGHPISGGLYDLALGAYDKTPCATCRLDSRFCPGHIGHIELPIPVYNPLFFSQMYILIRSACLYCYSFRLNHLESHRHECKLRLLQYNLITECELLDDIRADSALDDDDAEIAEALEDSKLSSANGSSPSKKKDTEKQRHLNEKELIRRREKFVSEAVARAKETGHVHRSAAVLEERRRLIHEFMKLLLSRPKCDNCGLFSPGFRKDGVSKIFEMALRDKQVQNNKLKGGYRQDAFFDRADRRSRHDMEVDELKEMEDNKSVEYEDMDDVDDIPRQAKLSGRYVLSTEIRNHLRRLFRKEKTIVQLMFQSKSTAESVTADMFFIQYLAVPPTKFRPPSKVGGETHEAVQNELLSRVLQSALRIRDLNERMNELKHDKVSDSSVEARQILSQLMNSFVTIQNDVNSFIDSSKSAPAMGAARIPPPGIKQLLEKKEGLFRKHMMGKRVNYAARSVISPDPNIETTEIGIPPVFAVKLTYPEPVTPYNFQDMRKAVINGPAVWPGATHIEKEDGTLIALHTMTTEQRTALANQLLTPSFGSTVTNKKVYRHIRNHDVVIMNRQPTLHKASMMGHKVKVLQGEKTLRLHYANTNAYNADFDGDEMNMHFPQNENARAEAMMLANTDSQYLVPTSGKPLRGLVQDHVVTGVWMTNKDIMFTREEYHQLVYGTIRPEDGHTTTNRILTVPPAIIKPIPMWTGKQVISTVLLNIKPLDRPGLNLISKNKIDNKYWGEGSQEGTVLFMNGELLCGILDKSQFGASEFGLVHSVHEIYGPHVAGKLLSILGRLFTKYVQFRGFTCGMDDLRLTQDGNEWRNDILTDAKNTGTKAALEVVNLPENVNENDPELRRRLEEVLRDNGKLAIMDAVVQKHVNAVTSEVVAKCIPDGTLKAFPKNSFMSMVLSGAKGSNVNLSQIMCMLGQQALEGRRVPVMISGKSLPSFKAFDTSAKSGGYISSRFFSGVKPQEFYFHCMAGREGLIDTAVKTSRSGYLQRCLIKQLEGVQTQYDNTVRDSDGSLVQFLYGGDAIEVIQESHLMNFDFCAQNFHSLLQKYPAHEVAGMVDETSASSYSKKVRKNATKEAALPHYKKSYKYDPTISKYSPSTYLGSVSEVFQQKLDEYTGARKDTIFGKHSESGITEKMFKALMQLKYMHSLVQPGEAVGILASQSIGEPSTQMTLNTFHFAGHGAANVTLGIPRMREIVMTASLNIKTPQMRLPVLDDVSDDQADDFCKSVAKVVMSELIDEVVVTERTGVTPDGEAIARAYTVRVKFYPRDEYEHEHDITQDTLEHAVTVKLLSKLTSTISKELKRQKKVLSSASDAAPQIGKAAKQKPDEVLNEKIGEGKKKKDDESDDEEEDDDGDATAEKRKSRTKEASSYEEPDDEDNEVIKSLSKSDDDGDEDEEEEMDVDKNVDDEEDDAEDDAGLTGLRRPLSKRAKERQQEVVGMYPNITKFDFDDAQGEWCQFEMQYPSDNHKLLVINIIESVCRAVVVREIPRIGRCLRAAPVKGSNKRYLVTEGVNFQAMWDQEDFIGVNGITSNNIAAVLETYGVEAARNTIANEIANVFEPYGIKVNARHLELIADMMTRDGGYLPFNRHGVEASASPFLKMSFETTFNFLKQAVLNGDMDDLDSPSARLVVGKLSTVGTGSFDVLTKLNW</sequence>
<dbReference type="FunFam" id="4.10.860.120:FF:000006">
    <property type="entry name" value="DNA-directed RNA polymerase subunit"/>
    <property type="match status" value="1"/>
</dbReference>
<dbReference type="PANTHER" id="PTHR19376:SF11">
    <property type="entry name" value="DNA-DIRECTED RNA POLYMERASE I SUBUNIT RPA1"/>
    <property type="match status" value="1"/>
</dbReference>
<evidence type="ECO:0000256" key="7">
    <source>
        <dbReference type="ARBA" id="ARBA00022723"/>
    </source>
</evidence>
<dbReference type="InterPro" id="IPR045867">
    <property type="entry name" value="DNA-dir_RpoC_beta_prime"/>
</dbReference>
<feature type="compositionally biased region" description="Basic and acidic residues" evidence="15">
    <location>
        <begin position="1366"/>
        <end position="1385"/>
    </location>
</feature>
<dbReference type="InterPro" id="IPR038120">
    <property type="entry name" value="Rpb1_funnel_sf"/>
</dbReference>
<dbReference type="GO" id="GO:0003899">
    <property type="term" value="F:DNA-directed RNA polymerase activity"/>
    <property type="evidence" value="ECO:0007669"/>
    <property type="project" value="UniProtKB-EC"/>
</dbReference>
<comment type="catalytic activity">
    <reaction evidence="12 14">
        <text>RNA(n) + a ribonucleoside 5'-triphosphate = RNA(n+1) + diphosphate</text>
        <dbReference type="Rhea" id="RHEA:21248"/>
        <dbReference type="Rhea" id="RHEA-COMP:14527"/>
        <dbReference type="Rhea" id="RHEA-COMP:17342"/>
        <dbReference type="ChEBI" id="CHEBI:33019"/>
        <dbReference type="ChEBI" id="CHEBI:61557"/>
        <dbReference type="ChEBI" id="CHEBI:140395"/>
        <dbReference type="EC" id="2.7.7.6"/>
    </reaction>
</comment>
<dbReference type="Pfam" id="PF05000">
    <property type="entry name" value="RNA_pol_Rpb1_4"/>
    <property type="match status" value="1"/>
</dbReference>
<reference evidence="17" key="1">
    <citation type="submission" date="2023-03" db="EMBL/GenBank/DDBJ databases">
        <title>Near-Complete genome sequence of Lipomyces tetrasporous NRRL Y-64009, an oleaginous yeast capable of growing on lignocellulosic hydrolysates.</title>
        <authorList>
            <consortium name="Lawrence Berkeley National Laboratory"/>
            <person name="Jagtap S.S."/>
            <person name="Liu J.-J."/>
            <person name="Walukiewicz H.E."/>
            <person name="Pangilinan J."/>
            <person name="Lipzen A."/>
            <person name="Ahrendt S."/>
            <person name="Koriabine M."/>
            <person name="Cobaugh K."/>
            <person name="Salamov A."/>
            <person name="Yoshinaga Y."/>
            <person name="Ng V."/>
            <person name="Daum C."/>
            <person name="Grigoriev I.V."/>
            <person name="Slininger P.J."/>
            <person name="Dien B.S."/>
            <person name="Jin Y.-S."/>
            <person name="Rao C.V."/>
        </authorList>
    </citation>
    <scope>NUCLEOTIDE SEQUENCE</scope>
    <source>
        <strain evidence="17">NRRL Y-64009</strain>
    </source>
</reference>
<keyword evidence="11" id="KW-0539">Nucleus</keyword>
<dbReference type="InterPro" id="IPR007081">
    <property type="entry name" value="RNA_pol_Rpb1_5"/>
</dbReference>
<dbReference type="EMBL" id="JARPMG010000005">
    <property type="protein sequence ID" value="KAJ8100450.1"/>
    <property type="molecule type" value="Genomic_DNA"/>
</dbReference>
<dbReference type="Pfam" id="PF04998">
    <property type="entry name" value="RNA_pol_Rpb1_5"/>
    <property type="match status" value="1"/>
</dbReference>
<evidence type="ECO:0000256" key="15">
    <source>
        <dbReference type="SAM" id="MobiDB-lite"/>
    </source>
</evidence>
<dbReference type="InterPro" id="IPR044893">
    <property type="entry name" value="RNA_pol_Rpb1_clamp_domain"/>
</dbReference>
<evidence type="ECO:0000256" key="4">
    <source>
        <dbReference type="ARBA" id="ARBA00022478"/>
    </source>
</evidence>
<name>A0AAD7VTR8_9ASCO</name>
<evidence type="ECO:0000256" key="1">
    <source>
        <dbReference type="ARBA" id="ARBA00004123"/>
    </source>
</evidence>
<evidence type="ECO:0000256" key="13">
    <source>
        <dbReference type="ARBA" id="ARBA00053996"/>
    </source>
</evidence>
<feature type="compositionally biased region" description="Acidic residues" evidence="15">
    <location>
        <begin position="1432"/>
        <end position="1459"/>
    </location>
</feature>
<evidence type="ECO:0000259" key="16">
    <source>
        <dbReference type="SMART" id="SM00663"/>
    </source>
</evidence>
<evidence type="ECO:0000256" key="14">
    <source>
        <dbReference type="RuleBase" id="RU004279"/>
    </source>
</evidence>
<dbReference type="Pfam" id="PF00623">
    <property type="entry name" value="RNA_pol_Rpb1_2"/>
    <property type="match status" value="1"/>
</dbReference>
<evidence type="ECO:0000256" key="3">
    <source>
        <dbReference type="ARBA" id="ARBA00011251"/>
    </source>
</evidence>
<dbReference type="GO" id="GO:0046872">
    <property type="term" value="F:metal ion binding"/>
    <property type="evidence" value="ECO:0007669"/>
    <property type="project" value="UniProtKB-KW"/>
</dbReference>
<dbReference type="Gene3D" id="3.30.1490.180">
    <property type="entry name" value="RNA polymerase ii"/>
    <property type="match status" value="1"/>
</dbReference>
<dbReference type="Gene3D" id="4.10.860.120">
    <property type="entry name" value="RNA polymerase II, clamp domain"/>
    <property type="match status" value="1"/>
</dbReference>
<dbReference type="SMART" id="SM00663">
    <property type="entry name" value="RPOLA_N"/>
    <property type="match status" value="1"/>
</dbReference>
<keyword evidence="9" id="KW-0460">Magnesium</keyword>
<dbReference type="FunFam" id="2.40.40.20:FF:000019">
    <property type="entry name" value="DNA-directed RNA polymerase II subunit RPB1"/>
    <property type="match status" value="1"/>
</dbReference>
<gene>
    <name evidence="17" type="ORF">POJ06DRAFT_104575</name>
</gene>
<dbReference type="GO" id="GO:0006352">
    <property type="term" value="P:DNA-templated transcription initiation"/>
    <property type="evidence" value="ECO:0007669"/>
    <property type="project" value="UniProtKB-ARBA"/>
</dbReference>
<dbReference type="Gene3D" id="3.30.70.2850">
    <property type="match status" value="2"/>
</dbReference>
<feature type="region of interest" description="Disordered" evidence="15">
    <location>
        <begin position="160"/>
        <end position="181"/>
    </location>
</feature>
<dbReference type="Pfam" id="PF04997">
    <property type="entry name" value="RNA_pol_Rpb1_1"/>
    <property type="match status" value="1"/>
</dbReference>
<dbReference type="InterPro" id="IPR006592">
    <property type="entry name" value="RNA_pol_N"/>
</dbReference>
<evidence type="ECO:0000256" key="10">
    <source>
        <dbReference type="ARBA" id="ARBA00023163"/>
    </source>
</evidence>
<dbReference type="Gene3D" id="1.10.132.30">
    <property type="match status" value="1"/>
</dbReference>
<keyword evidence="10 14" id="KW-0804">Transcription</keyword>
<dbReference type="SUPFAM" id="SSF64484">
    <property type="entry name" value="beta and beta-prime subunits of DNA dependent RNA-polymerase"/>
    <property type="match status" value="1"/>
</dbReference>
<dbReference type="RefSeq" id="XP_056043900.1">
    <property type="nucleotide sequence ID" value="XM_056183960.1"/>
</dbReference>
<dbReference type="CDD" id="cd02735">
    <property type="entry name" value="RNAP_I_Rpa1_C"/>
    <property type="match status" value="1"/>
</dbReference>
<feature type="compositionally biased region" description="Acidic residues" evidence="15">
    <location>
        <begin position="1386"/>
        <end position="1398"/>
    </location>
</feature>
<dbReference type="Pfam" id="PF04983">
    <property type="entry name" value="RNA_pol_Rpb1_3"/>
    <property type="match status" value="1"/>
</dbReference>
<dbReference type="InterPro" id="IPR000722">
    <property type="entry name" value="RNA_pol_asu"/>
</dbReference>
<keyword evidence="6 14" id="KW-0548">Nucleotidyltransferase</keyword>
<dbReference type="InterPro" id="IPR042102">
    <property type="entry name" value="RNA_pol_Rpb1_3_sf"/>
</dbReference>
<keyword evidence="5 14" id="KW-0808">Transferase</keyword>
<proteinExistence type="inferred from homology"/>
<feature type="compositionally biased region" description="Basic and acidic residues" evidence="15">
    <location>
        <begin position="1399"/>
        <end position="1411"/>
    </location>
</feature>
<comment type="caution">
    <text evidence="17">The sequence shown here is derived from an EMBL/GenBank/DDBJ whole genome shotgun (WGS) entry which is preliminary data.</text>
</comment>
<dbReference type="InterPro" id="IPR015699">
    <property type="entry name" value="DNA-dir_RNA_pol1_lsu_N"/>
</dbReference>
<protein>
    <recommendedName>
        <fullName evidence="14">DNA-directed RNA polymerase subunit</fullName>
        <ecNumber evidence="14">2.7.7.6</ecNumber>
    </recommendedName>
</protein>
<dbReference type="GO" id="GO:0005736">
    <property type="term" value="C:RNA polymerase I complex"/>
    <property type="evidence" value="ECO:0007669"/>
    <property type="project" value="UniProtKB-ARBA"/>
</dbReference>
<evidence type="ECO:0000256" key="2">
    <source>
        <dbReference type="ARBA" id="ARBA00006460"/>
    </source>
</evidence>
<feature type="compositionally biased region" description="Basic and acidic residues" evidence="15">
    <location>
        <begin position="171"/>
        <end position="181"/>
    </location>
</feature>
<dbReference type="Gene3D" id="1.10.274.100">
    <property type="entry name" value="RNA polymerase Rpb1, domain 3"/>
    <property type="match status" value="1"/>
</dbReference>
<feature type="domain" description="RNA polymerase N-terminal" evidence="16">
    <location>
        <begin position="360"/>
        <end position="689"/>
    </location>
</feature>
<feature type="compositionally biased region" description="Acidic residues" evidence="15">
    <location>
        <begin position="1412"/>
        <end position="1421"/>
    </location>
</feature>
<evidence type="ECO:0000256" key="9">
    <source>
        <dbReference type="ARBA" id="ARBA00022842"/>
    </source>
</evidence>
<comment type="subcellular location">
    <subcellularLocation>
        <location evidence="1">Nucleus</location>
    </subcellularLocation>
</comment>
<comment type="subunit">
    <text evidence="3">Component of the RNA polymerase I (Pol I) complex consisting of at least 13 subunits.</text>
</comment>
<organism evidence="17 18">
    <name type="scientific">Lipomyces tetrasporus</name>
    <dbReference type="NCBI Taxonomy" id="54092"/>
    <lineage>
        <taxon>Eukaryota</taxon>
        <taxon>Fungi</taxon>
        <taxon>Dikarya</taxon>
        <taxon>Ascomycota</taxon>
        <taxon>Saccharomycotina</taxon>
        <taxon>Lipomycetes</taxon>
        <taxon>Lipomycetales</taxon>
        <taxon>Lipomycetaceae</taxon>
        <taxon>Lipomyces</taxon>
    </lineage>
</organism>
<evidence type="ECO:0000313" key="18">
    <source>
        <dbReference type="Proteomes" id="UP001217417"/>
    </source>
</evidence>
<dbReference type="Gene3D" id="2.40.40.20">
    <property type="match status" value="1"/>
</dbReference>
<evidence type="ECO:0000256" key="5">
    <source>
        <dbReference type="ARBA" id="ARBA00022679"/>
    </source>
</evidence>
<comment type="function">
    <text evidence="13">DNA-dependent RNA polymerase catalyzes the transcription of DNA into RNA using the four ribonucleoside triphosphates as substrates. Largest and catalytic core component of RNA polymerase I which synthesizes ribosomal RNA precursors. Forms the polymerase active center together with the second largest subunit. A single stranded DNA template strand of the promoter is positioned within the central active site cleft of Pol I. A bridging helix emanates from RPA1 and crosses the cleft near the catalytic site and is thought to promote translocation of Pol I by acting as a ratchet that moves the RNA-DNA hybrid through the active site by switching from straight to bent conformations at each step of nucleotide addition.</text>
</comment>
<dbReference type="GO" id="GO:0003677">
    <property type="term" value="F:DNA binding"/>
    <property type="evidence" value="ECO:0007669"/>
    <property type="project" value="InterPro"/>
</dbReference>
<dbReference type="GeneID" id="80879126"/>
<keyword evidence="7" id="KW-0479">Metal-binding</keyword>
<dbReference type="InterPro" id="IPR007066">
    <property type="entry name" value="RNA_pol_Rpb1_3"/>
</dbReference>
<evidence type="ECO:0000256" key="8">
    <source>
        <dbReference type="ARBA" id="ARBA00022833"/>
    </source>
</evidence>
<keyword evidence="4 14" id="KW-0240">DNA-directed RNA polymerase</keyword>
<dbReference type="InterPro" id="IPR047107">
    <property type="entry name" value="DNA-dir_RNA_pol1_lsu_C"/>
</dbReference>
<evidence type="ECO:0000313" key="17">
    <source>
        <dbReference type="EMBL" id="KAJ8100450.1"/>
    </source>
</evidence>
<dbReference type="CDD" id="cd01435">
    <property type="entry name" value="RNAP_I_RPA1_N"/>
    <property type="match status" value="1"/>
</dbReference>
<accession>A0AAD7VTR8</accession>
<comment type="similarity">
    <text evidence="2 14">Belongs to the RNA polymerase beta' chain family.</text>
</comment>
<feature type="region of interest" description="Disordered" evidence="15">
    <location>
        <begin position="1348"/>
        <end position="1475"/>
    </location>
</feature>
<dbReference type="PANTHER" id="PTHR19376">
    <property type="entry name" value="DNA-DIRECTED RNA POLYMERASE"/>
    <property type="match status" value="1"/>
</dbReference>